<dbReference type="EMBL" id="BDSP01000095">
    <property type="protein sequence ID" value="GAX15643.1"/>
    <property type="molecule type" value="Genomic_DNA"/>
</dbReference>
<dbReference type="InterPro" id="IPR015797">
    <property type="entry name" value="NUDIX_hydrolase-like_dom_sf"/>
</dbReference>
<dbReference type="SUPFAM" id="SSF55811">
    <property type="entry name" value="Nudix"/>
    <property type="match status" value="1"/>
</dbReference>
<dbReference type="OrthoDB" id="10261522at2759"/>
<reference evidence="2 3" key="1">
    <citation type="journal article" date="2015" name="Plant Cell">
        <title>Oil accumulation by the oleaginous diatom Fistulifera solaris as revealed by the genome and transcriptome.</title>
        <authorList>
            <person name="Tanaka T."/>
            <person name="Maeda Y."/>
            <person name="Veluchamy A."/>
            <person name="Tanaka M."/>
            <person name="Abida H."/>
            <person name="Marechal E."/>
            <person name="Bowler C."/>
            <person name="Muto M."/>
            <person name="Sunaga Y."/>
            <person name="Tanaka M."/>
            <person name="Yoshino T."/>
            <person name="Taniguchi T."/>
            <person name="Fukuda Y."/>
            <person name="Nemoto M."/>
            <person name="Matsumoto M."/>
            <person name="Wong P.S."/>
            <person name="Aburatani S."/>
            <person name="Fujibuchi W."/>
        </authorList>
    </citation>
    <scope>NUCLEOTIDE SEQUENCE [LARGE SCALE GENOMIC DNA]</scope>
    <source>
        <strain evidence="2 3">JPCC DA0580</strain>
    </source>
</reference>
<evidence type="ECO:0000313" key="3">
    <source>
        <dbReference type="Proteomes" id="UP000198406"/>
    </source>
</evidence>
<gene>
    <name evidence="2" type="ORF">FisN_3Hh115</name>
</gene>
<dbReference type="PANTHER" id="PTHR13622:SF8">
    <property type="entry name" value="THIAMIN PYROPHOSPHOKINASE 1"/>
    <property type="match status" value="1"/>
</dbReference>
<comment type="caution">
    <text evidence="2">The sequence shown here is derived from an EMBL/GenBank/DDBJ whole genome shotgun (WGS) entry which is preliminary data.</text>
</comment>
<dbReference type="AlphaFoldDB" id="A0A1Z5JNN1"/>
<dbReference type="Proteomes" id="UP000198406">
    <property type="component" value="Unassembled WGS sequence"/>
</dbReference>
<accession>A0A1Z5JNN1</accession>
<dbReference type="InterPro" id="IPR031804">
    <property type="entry name" value="DUF4743"/>
</dbReference>
<dbReference type="Pfam" id="PF15916">
    <property type="entry name" value="DUF4743"/>
    <property type="match status" value="1"/>
</dbReference>
<keyword evidence="3" id="KW-1185">Reference proteome</keyword>
<name>A0A1Z5JNN1_FISSO</name>
<evidence type="ECO:0000259" key="1">
    <source>
        <dbReference type="PROSITE" id="PS51462"/>
    </source>
</evidence>
<dbReference type="GO" id="GO:0044715">
    <property type="term" value="F:8-oxo-dGDP phosphatase activity"/>
    <property type="evidence" value="ECO:0007669"/>
    <property type="project" value="TreeGrafter"/>
</dbReference>
<proteinExistence type="predicted"/>
<dbReference type="Gene3D" id="3.90.79.10">
    <property type="entry name" value="Nucleoside Triphosphate Pyrophosphohydrolase"/>
    <property type="match status" value="1"/>
</dbReference>
<sequence>MSVFFATAIVAASKAFSFRSLRTSSTRLFSSVSKSSAPPRYNEKDVQLMKNILYRVRAVNQMPEEVRSSLIEFHIDGVCVGKVDPSIADLVCSADTVFTINQDNMLTLTADAGTTFDSRTRAVARVMEKLRDDGIVQGWRNEDYPVSTGFYDEPFFVIERAAAAFLGILEYGVHINGLVSSDDGSQPRMWIGRRSPTKSKYPGMLDHIVAGGQPAGLSLMENVVKECTEEAGIPEHLTLAGVRPAGAISYETYSTKHKAVSRVVLFNYDLYLPADFVPKPVDGEVDEFFLWTIDQVLESMDPDYPDPIKPNCYSVIIDYLLREGHISPEVPGYLDVLKELRSGDCR</sequence>
<protein>
    <recommendedName>
        <fullName evidence="1">Nudix hydrolase domain-containing protein</fullName>
    </recommendedName>
</protein>
<dbReference type="FunFam" id="3.90.79.10:FF:000019">
    <property type="entry name" value="Thiamin pyrophosphokinase, putative"/>
    <property type="match status" value="1"/>
</dbReference>
<dbReference type="Pfam" id="PF00293">
    <property type="entry name" value="NUDIX"/>
    <property type="match status" value="1"/>
</dbReference>
<organism evidence="2 3">
    <name type="scientific">Fistulifera solaris</name>
    <name type="common">Oleaginous diatom</name>
    <dbReference type="NCBI Taxonomy" id="1519565"/>
    <lineage>
        <taxon>Eukaryota</taxon>
        <taxon>Sar</taxon>
        <taxon>Stramenopiles</taxon>
        <taxon>Ochrophyta</taxon>
        <taxon>Bacillariophyta</taxon>
        <taxon>Bacillariophyceae</taxon>
        <taxon>Bacillariophycidae</taxon>
        <taxon>Naviculales</taxon>
        <taxon>Naviculaceae</taxon>
        <taxon>Fistulifera</taxon>
    </lineage>
</organism>
<dbReference type="PROSITE" id="PS51462">
    <property type="entry name" value="NUDIX"/>
    <property type="match status" value="1"/>
</dbReference>
<dbReference type="InParanoid" id="A0A1Z5JNN1"/>
<dbReference type="InterPro" id="IPR000086">
    <property type="entry name" value="NUDIX_hydrolase_dom"/>
</dbReference>
<dbReference type="CDD" id="cd03676">
    <property type="entry name" value="NUDIX_Tnr3_like"/>
    <property type="match status" value="1"/>
</dbReference>
<dbReference type="PANTHER" id="PTHR13622">
    <property type="entry name" value="THIAMIN PYROPHOSPHOKINASE"/>
    <property type="match status" value="1"/>
</dbReference>
<feature type="domain" description="Nudix hydrolase" evidence="1">
    <location>
        <begin position="170"/>
        <end position="314"/>
    </location>
</feature>
<evidence type="ECO:0000313" key="2">
    <source>
        <dbReference type="EMBL" id="GAX15643.1"/>
    </source>
</evidence>